<comment type="caution">
    <text evidence="1">The sequence shown here is derived from an EMBL/GenBank/DDBJ whole genome shotgun (WGS) entry which is preliminary data.</text>
</comment>
<gene>
    <name evidence="1" type="ORF">ACFSB2_24025</name>
</gene>
<evidence type="ECO:0000313" key="1">
    <source>
        <dbReference type="EMBL" id="MFD1677735.1"/>
    </source>
</evidence>
<dbReference type="RefSeq" id="WP_377945646.1">
    <property type="nucleotide sequence ID" value="NZ_JBHUCX010000099.1"/>
</dbReference>
<accession>A0ABW4JQH6</accession>
<dbReference type="EMBL" id="JBHUCX010000099">
    <property type="protein sequence ID" value="MFD1677735.1"/>
    <property type="molecule type" value="Genomic_DNA"/>
</dbReference>
<reference evidence="2" key="1">
    <citation type="journal article" date="2019" name="Int. J. Syst. Evol. Microbiol.">
        <title>The Global Catalogue of Microorganisms (GCM) 10K type strain sequencing project: providing services to taxonomists for standard genome sequencing and annotation.</title>
        <authorList>
            <consortium name="The Broad Institute Genomics Platform"/>
            <consortium name="The Broad Institute Genome Sequencing Center for Infectious Disease"/>
            <person name="Wu L."/>
            <person name="Ma J."/>
        </authorList>
    </citation>
    <scope>NUCLEOTIDE SEQUENCE [LARGE SCALE GENOMIC DNA]</scope>
    <source>
        <strain evidence="2">CGMCC 1.12286</strain>
    </source>
</reference>
<protein>
    <submittedName>
        <fullName evidence="1">Uncharacterized protein</fullName>
    </submittedName>
</protein>
<name>A0ABW4JQH6_9BACL</name>
<sequence length="61" mass="6703">MRQSTGVMLTKQAAATCALGTHRQELSLYQTDTIGSGMHRENLNVLRRTNRSIDTGTHSSV</sequence>
<keyword evidence="2" id="KW-1185">Reference proteome</keyword>
<organism evidence="1 2">
    <name type="scientific">Alicyclobacillus fodiniaquatilis</name>
    <dbReference type="NCBI Taxonomy" id="1661150"/>
    <lineage>
        <taxon>Bacteria</taxon>
        <taxon>Bacillati</taxon>
        <taxon>Bacillota</taxon>
        <taxon>Bacilli</taxon>
        <taxon>Bacillales</taxon>
        <taxon>Alicyclobacillaceae</taxon>
        <taxon>Alicyclobacillus</taxon>
    </lineage>
</organism>
<proteinExistence type="predicted"/>
<evidence type="ECO:0000313" key="2">
    <source>
        <dbReference type="Proteomes" id="UP001597079"/>
    </source>
</evidence>
<dbReference type="Proteomes" id="UP001597079">
    <property type="component" value="Unassembled WGS sequence"/>
</dbReference>